<dbReference type="PANTHER" id="PTHR15537:SF2">
    <property type="entry name" value="F-BOX ONLY PROTEIN 7"/>
    <property type="match status" value="1"/>
</dbReference>
<dbReference type="Gene3D" id="3.40.1000.30">
    <property type="match status" value="1"/>
</dbReference>
<dbReference type="SMART" id="SM00256">
    <property type="entry name" value="FBOX"/>
    <property type="match status" value="1"/>
</dbReference>
<dbReference type="GO" id="GO:1903599">
    <property type="term" value="P:positive regulation of autophagy of mitochondrion"/>
    <property type="evidence" value="ECO:0007669"/>
    <property type="project" value="TreeGrafter"/>
</dbReference>
<sequence>MMKFRIKINTQTTSITFDDIKDDLSLIDLKIKIRQHFSSLKKFNFHLSLNGKDSLDENQTMSQSGLVNGDTIYILNEIKHNSSTISSMDQPLTIDEIRDLHTYPTIIHRLIEYSQPETDFDFLVIIIHALMLESGFQMDVNNNSDLKIARKSPTFYVIRYRHKLCEEERIRCSLAIMKTDSVVTIDGVVNSISQACGKLSFHIGNYLHTQKEAIALNAIFPYHDLRNLSGLFKDNIANRLLCKLLEESGQRSNATLIGLPNEIKLRLAKYLPIKSLHALQLTCRDIYNTLNDNLLWHDLCIRDFDKTTLTSISSTIENSSNGKDWHKLYRIIYAQKQATLRHQTKSSPYFHTAFVPLPPPGHPTHRVLFPDPTNAALHPFPPTIYRPIPPGIFRICTANTQQTQTIQSQQQQQQTQHHIYCQPFFGLKWVVIFAAATMIPLTPCFHTVWLG</sequence>
<dbReference type="Pfam" id="PF12937">
    <property type="entry name" value="F-box-like"/>
    <property type="match status" value="1"/>
</dbReference>
<dbReference type="EMBL" id="CAJNOM010000325">
    <property type="protein sequence ID" value="CAF1359352.1"/>
    <property type="molecule type" value="Genomic_DNA"/>
</dbReference>
<dbReference type="AlphaFoldDB" id="A0A814H8M9"/>
<dbReference type="PROSITE" id="PS50181">
    <property type="entry name" value="FBOX"/>
    <property type="match status" value="1"/>
</dbReference>
<name>A0A814H8M9_9BILA</name>
<dbReference type="Gene3D" id="1.20.1280.50">
    <property type="match status" value="1"/>
</dbReference>
<keyword evidence="4" id="KW-1185">Reference proteome</keyword>
<dbReference type="InterPro" id="IPR036047">
    <property type="entry name" value="F-box-like_dom_sf"/>
</dbReference>
<dbReference type="InterPro" id="IPR047118">
    <property type="entry name" value="Fbxo7"/>
</dbReference>
<evidence type="ECO:0000313" key="4">
    <source>
        <dbReference type="Proteomes" id="UP000663832"/>
    </source>
</evidence>
<feature type="domain" description="F-box" evidence="1">
    <location>
        <begin position="253"/>
        <end position="299"/>
    </location>
</feature>
<reference evidence="2" key="1">
    <citation type="submission" date="2021-02" db="EMBL/GenBank/DDBJ databases">
        <authorList>
            <person name="Nowell W R."/>
        </authorList>
    </citation>
    <scope>NUCLEOTIDE SEQUENCE</scope>
</reference>
<protein>
    <recommendedName>
        <fullName evidence="1">F-box domain-containing protein</fullName>
    </recommendedName>
</protein>
<dbReference type="SUPFAM" id="SSF54236">
    <property type="entry name" value="Ubiquitin-like"/>
    <property type="match status" value="1"/>
</dbReference>
<dbReference type="GO" id="GO:0019901">
    <property type="term" value="F:protein kinase binding"/>
    <property type="evidence" value="ECO:0007669"/>
    <property type="project" value="InterPro"/>
</dbReference>
<dbReference type="InterPro" id="IPR029071">
    <property type="entry name" value="Ubiquitin-like_domsf"/>
</dbReference>
<evidence type="ECO:0000313" key="2">
    <source>
        <dbReference type="EMBL" id="CAF1006824.1"/>
    </source>
</evidence>
<evidence type="ECO:0000313" key="3">
    <source>
        <dbReference type="EMBL" id="CAF1359352.1"/>
    </source>
</evidence>
<dbReference type="Proteomes" id="UP000663877">
    <property type="component" value="Unassembled WGS sequence"/>
</dbReference>
<organism evidence="2 5">
    <name type="scientific">Adineta steineri</name>
    <dbReference type="NCBI Taxonomy" id="433720"/>
    <lineage>
        <taxon>Eukaryota</taxon>
        <taxon>Metazoa</taxon>
        <taxon>Spiralia</taxon>
        <taxon>Gnathifera</taxon>
        <taxon>Rotifera</taxon>
        <taxon>Eurotatoria</taxon>
        <taxon>Bdelloidea</taxon>
        <taxon>Adinetida</taxon>
        <taxon>Adinetidae</taxon>
        <taxon>Adineta</taxon>
    </lineage>
</organism>
<evidence type="ECO:0000313" key="5">
    <source>
        <dbReference type="Proteomes" id="UP000663877"/>
    </source>
</evidence>
<proteinExistence type="predicted"/>
<dbReference type="InterPro" id="IPR001810">
    <property type="entry name" value="F-box_dom"/>
</dbReference>
<dbReference type="SUPFAM" id="SSF81383">
    <property type="entry name" value="F-box domain"/>
    <property type="match status" value="1"/>
</dbReference>
<dbReference type="EMBL" id="CAJNOI010000075">
    <property type="protein sequence ID" value="CAF1006824.1"/>
    <property type="molecule type" value="Genomic_DNA"/>
</dbReference>
<dbReference type="PANTHER" id="PTHR15537">
    <property type="entry name" value="F-BOX ONLY PROTEIN 7"/>
    <property type="match status" value="1"/>
</dbReference>
<dbReference type="OrthoDB" id="101791at2759"/>
<gene>
    <name evidence="2" type="ORF">BJG266_LOCUS16239</name>
    <name evidence="3" type="ORF">QVE165_LOCUS34451</name>
</gene>
<dbReference type="Proteomes" id="UP000663832">
    <property type="component" value="Unassembled WGS sequence"/>
</dbReference>
<comment type="caution">
    <text evidence="2">The sequence shown here is derived from an EMBL/GenBank/DDBJ whole genome shotgun (WGS) entry which is preliminary data.</text>
</comment>
<accession>A0A814H8M9</accession>
<evidence type="ECO:0000259" key="1">
    <source>
        <dbReference type="PROSITE" id="PS50181"/>
    </source>
</evidence>